<dbReference type="GO" id="GO:0005874">
    <property type="term" value="C:microtubule"/>
    <property type="evidence" value="ECO:0007669"/>
    <property type="project" value="UniProtKB-KW"/>
</dbReference>
<dbReference type="FunFam" id="3.30.740.10:FF:000005">
    <property type="entry name" value="Dynein light chain"/>
    <property type="match status" value="1"/>
</dbReference>
<keyword evidence="7" id="KW-0509">mRNA transport</keyword>
<evidence type="ECO:0000256" key="13">
    <source>
        <dbReference type="RuleBase" id="RU365010"/>
    </source>
</evidence>
<dbReference type="GO" id="GO:0051028">
    <property type="term" value="P:mRNA transport"/>
    <property type="evidence" value="ECO:0007669"/>
    <property type="project" value="UniProtKB-KW"/>
</dbReference>
<keyword evidence="8" id="KW-0653">Protein transport</keyword>
<protein>
    <recommendedName>
        <fullName evidence="13">Dynein light chain</fullName>
    </recommendedName>
</protein>
<dbReference type="OrthoDB" id="10033309at2759"/>
<evidence type="ECO:0000256" key="5">
    <source>
        <dbReference type="ARBA" id="ARBA00022490"/>
    </source>
</evidence>
<comment type="subcellular location">
    <subcellularLocation>
        <location evidence="2 13">Cytoplasm</location>
        <location evidence="2 13">Cytoskeleton</location>
    </subcellularLocation>
    <subcellularLocation>
        <location evidence="1">Nucleus</location>
    </subcellularLocation>
</comment>
<organism evidence="14 15">
    <name type="scientific">Owenia fusiformis</name>
    <name type="common">Polychaete worm</name>
    <dbReference type="NCBI Taxonomy" id="6347"/>
    <lineage>
        <taxon>Eukaryota</taxon>
        <taxon>Metazoa</taxon>
        <taxon>Spiralia</taxon>
        <taxon>Lophotrochozoa</taxon>
        <taxon>Annelida</taxon>
        <taxon>Polychaeta</taxon>
        <taxon>Sedentaria</taxon>
        <taxon>Canalipalpata</taxon>
        <taxon>Sabellida</taxon>
        <taxon>Oweniida</taxon>
        <taxon>Oweniidae</taxon>
        <taxon>Owenia</taxon>
    </lineage>
</organism>
<evidence type="ECO:0000256" key="6">
    <source>
        <dbReference type="ARBA" id="ARBA00022701"/>
    </source>
</evidence>
<dbReference type="GO" id="GO:0005868">
    <property type="term" value="C:cytoplasmic dynein complex"/>
    <property type="evidence" value="ECO:0007669"/>
    <property type="project" value="TreeGrafter"/>
</dbReference>
<sequence>MLADGRIRVSLSFWCTNSQDSLHFPTKNIGTRRCYSLLTNIKSVAEAEFVGTTKRINMETRPKAEIKTADMSENMQCHAIYCAIQAMRDFYVQKDIAAYIKNEFDTKFGPTWHCIVGRKFGSYVTYEHYIHFNLDLVDIFLFKFGEMNALRKCMPEINCNDSA</sequence>
<dbReference type="CDD" id="cd21452">
    <property type="entry name" value="DLC-like_DYNLL1_DYNLL2"/>
    <property type="match status" value="1"/>
</dbReference>
<keyword evidence="6 13" id="KW-0493">Microtubule</keyword>
<dbReference type="AlphaFoldDB" id="A0A8J1TL93"/>
<comment type="caution">
    <text evidence="14">The sequence shown here is derived from an EMBL/GenBank/DDBJ whole genome shotgun (WGS) entry which is preliminary data.</text>
</comment>
<dbReference type="Proteomes" id="UP000749559">
    <property type="component" value="Unassembled WGS sequence"/>
</dbReference>
<comment type="similarity">
    <text evidence="3 13">Belongs to the dynein light chain family.</text>
</comment>
<dbReference type="Gene3D" id="3.30.740.10">
    <property type="entry name" value="Protein Inhibitor Of Neuronal Nitric Oxide Synthase"/>
    <property type="match status" value="1"/>
</dbReference>
<evidence type="ECO:0000256" key="8">
    <source>
        <dbReference type="ARBA" id="ARBA00022927"/>
    </source>
</evidence>
<keyword evidence="10 13" id="KW-0505">Motor protein</keyword>
<keyword evidence="5 13" id="KW-0963">Cytoplasm</keyword>
<reference evidence="14" key="1">
    <citation type="submission" date="2022-03" db="EMBL/GenBank/DDBJ databases">
        <authorList>
            <person name="Martin C."/>
        </authorList>
    </citation>
    <scope>NUCLEOTIDE SEQUENCE</scope>
</reference>
<proteinExistence type="inferred from homology"/>
<dbReference type="InterPro" id="IPR001372">
    <property type="entry name" value="Dynein_light_chain_typ-1/2"/>
</dbReference>
<dbReference type="InterPro" id="IPR037177">
    <property type="entry name" value="DLC_sf"/>
</dbReference>
<name>A0A8J1TL93_OWEFU</name>
<evidence type="ECO:0000256" key="4">
    <source>
        <dbReference type="ARBA" id="ARBA00022448"/>
    </source>
</evidence>
<evidence type="ECO:0000313" key="14">
    <source>
        <dbReference type="EMBL" id="CAH1802097.1"/>
    </source>
</evidence>
<dbReference type="GO" id="GO:0005634">
    <property type="term" value="C:nucleus"/>
    <property type="evidence" value="ECO:0007669"/>
    <property type="project" value="UniProtKB-SubCell"/>
</dbReference>
<dbReference type="GO" id="GO:0007017">
    <property type="term" value="P:microtubule-based process"/>
    <property type="evidence" value="ECO:0007669"/>
    <property type="project" value="InterPro"/>
</dbReference>
<dbReference type="Pfam" id="PF01221">
    <property type="entry name" value="Dynein_light"/>
    <property type="match status" value="1"/>
</dbReference>
<evidence type="ECO:0000256" key="7">
    <source>
        <dbReference type="ARBA" id="ARBA00022816"/>
    </source>
</evidence>
<evidence type="ECO:0000256" key="12">
    <source>
        <dbReference type="ARBA" id="ARBA00023242"/>
    </source>
</evidence>
<evidence type="ECO:0000313" key="15">
    <source>
        <dbReference type="Proteomes" id="UP000749559"/>
    </source>
</evidence>
<dbReference type="SUPFAM" id="SSF54648">
    <property type="entry name" value="DLC"/>
    <property type="match status" value="1"/>
</dbReference>
<evidence type="ECO:0000256" key="10">
    <source>
        <dbReference type="ARBA" id="ARBA00023175"/>
    </source>
</evidence>
<keyword evidence="9 13" id="KW-0243">Dynein</keyword>
<dbReference type="EMBL" id="CAIIXF020000012">
    <property type="protein sequence ID" value="CAH1802097.1"/>
    <property type="molecule type" value="Genomic_DNA"/>
</dbReference>
<dbReference type="PROSITE" id="PS01239">
    <property type="entry name" value="DYNEIN_LIGHT_1"/>
    <property type="match status" value="1"/>
</dbReference>
<dbReference type="GO" id="GO:0015031">
    <property type="term" value="P:protein transport"/>
    <property type="evidence" value="ECO:0007669"/>
    <property type="project" value="UniProtKB-KW"/>
</dbReference>
<dbReference type="PANTHER" id="PTHR11886">
    <property type="entry name" value="DYNEIN LIGHT CHAIN"/>
    <property type="match status" value="1"/>
</dbReference>
<evidence type="ECO:0000256" key="11">
    <source>
        <dbReference type="ARBA" id="ARBA00023212"/>
    </source>
</evidence>
<dbReference type="GO" id="GO:0045505">
    <property type="term" value="F:dynein intermediate chain binding"/>
    <property type="evidence" value="ECO:0007669"/>
    <property type="project" value="TreeGrafter"/>
</dbReference>
<accession>A0A8J1TL93</accession>
<evidence type="ECO:0000256" key="2">
    <source>
        <dbReference type="ARBA" id="ARBA00004245"/>
    </source>
</evidence>
<evidence type="ECO:0000256" key="3">
    <source>
        <dbReference type="ARBA" id="ARBA00010156"/>
    </source>
</evidence>
<evidence type="ECO:0000256" key="9">
    <source>
        <dbReference type="ARBA" id="ARBA00023017"/>
    </source>
</evidence>
<keyword evidence="15" id="KW-1185">Reference proteome</keyword>
<keyword evidence="12" id="KW-0539">Nucleus</keyword>
<dbReference type="InterPro" id="IPR019763">
    <property type="entry name" value="Dynein_light_1/2_CS"/>
</dbReference>
<keyword evidence="4" id="KW-0813">Transport</keyword>
<evidence type="ECO:0000256" key="1">
    <source>
        <dbReference type="ARBA" id="ARBA00004123"/>
    </source>
</evidence>
<gene>
    <name evidence="14" type="ORF">OFUS_LOCUS25812</name>
</gene>
<dbReference type="PANTHER" id="PTHR11886:SF35">
    <property type="entry name" value="DYNEIN LIGHT CHAIN"/>
    <property type="match status" value="1"/>
</dbReference>
<keyword evidence="11 13" id="KW-0206">Cytoskeleton</keyword>
<dbReference type="SMART" id="SM01375">
    <property type="entry name" value="Dynein_light"/>
    <property type="match status" value="1"/>
</dbReference>